<evidence type="ECO:0008006" key="6">
    <source>
        <dbReference type="Google" id="ProtNLM"/>
    </source>
</evidence>
<dbReference type="PRINTS" id="PR01415">
    <property type="entry name" value="ANKYRIN"/>
</dbReference>
<accession>A0ABR1W463</accession>
<evidence type="ECO:0000256" key="3">
    <source>
        <dbReference type="PROSITE-ProRule" id="PRU00023"/>
    </source>
</evidence>
<dbReference type="InterPro" id="IPR036770">
    <property type="entry name" value="Ankyrin_rpt-contain_sf"/>
</dbReference>
<dbReference type="Gene3D" id="1.25.40.20">
    <property type="entry name" value="Ankyrin repeat-containing domain"/>
    <property type="match status" value="3"/>
</dbReference>
<protein>
    <recommendedName>
        <fullName evidence="6">Ankyrin</fullName>
    </recommendedName>
</protein>
<dbReference type="Proteomes" id="UP001446871">
    <property type="component" value="Unassembled WGS sequence"/>
</dbReference>
<proteinExistence type="predicted"/>
<dbReference type="PANTHER" id="PTHR24198">
    <property type="entry name" value="ANKYRIN REPEAT AND PROTEIN KINASE DOMAIN-CONTAINING PROTEIN"/>
    <property type="match status" value="1"/>
</dbReference>
<feature type="repeat" description="ANK" evidence="3">
    <location>
        <begin position="405"/>
        <end position="437"/>
    </location>
</feature>
<dbReference type="SUPFAM" id="SSF48403">
    <property type="entry name" value="Ankyrin repeat"/>
    <property type="match status" value="2"/>
</dbReference>
<evidence type="ECO:0000313" key="5">
    <source>
        <dbReference type="Proteomes" id="UP001446871"/>
    </source>
</evidence>
<name>A0ABR1W463_9PEZI</name>
<dbReference type="PANTHER" id="PTHR24198:SF165">
    <property type="entry name" value="ANKYRIN REPEAT-CONTAINING PROTEIN-RELATED"/>
    <property type="match status" value="1"/>
</dbReference>
<keyword evidence="2 3" id="KW-0040">ANK repeat</keyword>
<evidence type="ECO:0000256" key="1">
    <source>
        <dbReference type="ARBA" id="ARBA00022737"/>
    </source>
</evidence>
<keyword evidence="5" id="KW-1185">Reference proteome</keyword>
<comment type="caution">
    <text evidence="4">The sequence shown here is derived from an EMBL/GenBank/DDBJ whole genome shotgun (WGS) entry which is preliminary data.</text>
</comment>
<dbReference type="Pfam" id="PF12796">
    <property type="entry name" value="Ank_2"/>
    <property type="match status" value="5"/>
</dbReference>
<dbReference type="EMBL" id="JAQQWM010000002">
    <property type="protein sequence ID" value="KAK8078270.1"/>
    <property type="molecule type" value="Genomic_DNA"/>
</dbReference>
<feature type="repeat" description="ANK" evidence="3">
    <location>
        <begin position="99"/>
        <end position="121"/>
    </location>
</feature>
<evidence type="ECO:0000256" key="2">
    <source>
        <dbReference type="ARBA" id="ARBA00023043"/>
    </source>
</evidence>
<feature type="repeat" description="ANK" evidence="3">
    <location>
        <begin position="471"/>
        <end position="503"/>
    </location>
</feature>
<reference evidence="4 5" key="1">
    <citation type="submission" date="2023-01" db="EMBL/GenBank/DDBJ databases">
        <title>Analysis of 21 Apiospora genomes using comparative genomics revels a genus with tremendous synthesis potential of carbohydrate active enzymes and secondary metabolites.</title>
        <authorList>
            <person name="Sorensen T."/>
        </authorList>
    </citation>
    <scope>NUCLEOTIDE SEQUENCE [LARGE SCALE GENOMIC DNA]</scope>
    <source>
        <strain evidence="4 5">CBS 83171</strain>
    </source>
</reference>
<dbReference type="PROSITE" id="PS50088">
    <property type="entry name" value="ANK_REPEAT"/>
    <property type="match status" value="3"/>
</dbReference>
<dbReference type="InterPro" id="IPR002110">
    <property type="entry name" value="Ankyrin_rpt"/>
</dbReference>
<sequence>MSIFKRPSKIVSIGNIKSSKTPASKTKLHWAVIQTLNLPSQPIAGSSTPPSVEDATPDVNAHDELGRTALHWAAALNCKEWAEYIIKHLEADGVLRDIDGKLPLHEAVISGHDDIVELLLQSQRIRDNIDTQDNMHRTALQWAVDHGNRKAVLLLTACGANIFALDTSNHTALHRAVRSQNKDISTELIGKLTDTEKKNAMAAAIEHANERDHLDVAKAICQHHAKTIRSRIDPSELVDSRRTGPSTLDDIEMIDKMMNGSLESLLLCATDSGDETSVELLHKTDIGEDGWAQCAQRLLRLAARKGHDAIVKRLLLVENIQVNMAPSDNRPGPLLYAVQNGHEVVVRTLLRVADIRVNGEQYLRDGVVVVPFEVPLLTAIREGYTAIVELLLGHKDINVDAIDQQGITPLSLAARNGEVAMTKLLLENNACVELAGVYGLNDVAWAAIKSHCDIIRLHLQNKAETDTPDLGSRTPLSHAAAGSHEDSVKLLLEYGANYNSTGKKTVIKNGRYELEDTDAKSPQEYAFAHGHNNVGELLQRQKYR</sequence>
<organism evidence="4 5">
    <name type="scientific">Apiospora saccharicola</name>
    <dbReference type="NCBI Taxonomy" id="335842"/>
    <lineage>
        <taxon>Eukaryota</taxon>
        <taxon>Fungi</taxon>
        <taxon>Dikarya</taxon>
        <taxon>Ascomycota</taxon>
        <taxon>Pezizomycotina</taxon>
        <taxon>Sordariomycetes</taxon>
        <taxon>Xylariomycetidae</taxon>
        <taxon>Amphisphaeriales</taxon>
        <taxon>Apiosporaceae</taxon>
        <taxon>Apiospora</taxon>
    </lineage>
</organism>
<keyword evidence="1" id="KW-0677">Repeat</keyword>
<gene>
    <name evidence="4" type="ORF">PG996_004440</name>
</gene>
<evidence type="ECO:0000313" key="4">
    <source>
        <dbReference type="EMBL" id="KAK8078270.1"/>
    </source>
</evidence>
<dbReference type="PROSITE" id="PS50297">
    <property type="entry name" value="ANK_REP_REGION"/>
    <property type="match status" value="3"/>
</dbReference>
<dbReference type="SMART" id="SM00248">
    <property type="entry name" value="ANK"/>
    <property type="match status" value="10"/>
</dbReference>